<gene>
    <name evidence="2" type="ORF">Tci_885535</name>
</gene>
<accession>A0A699TWV1</accession>
<protein>
    <submittedName>
        <fullName evidence="2">Uncharacterized protein</fullName>
    </submittedName>
</protein>
<name>A0A699TWV1_TANCI</name>
<organism evidence="2">
    <name type="scientific">Tanacetum cinerariifolium</name>
    <name type="common">Dalmatian daisy</name>
    <name type="synonym">Chrysanthemum cinerariifolium</name>
    <dbReference type="NCBI Taxonomy" id="118510"/>
    <lineage>
        <taxon>Eukaryota</taxon>
        <taxon>Viridiplantae</taxon>
        <taxon>Streptophyta</taxon>
        <taxon>Embryophyta</taxon>
        <taxon>Tracheophyta</taxon>
        <taxon>Spermatophyta</taxon>
        <taxon>Magnoliopsida</taxon>
        <taxon>eudicotyledons</taxon>
        <taxon>Gunneridae</taxon>
        <taxon>Pentapetalae</taxon>
        <taxon>asterids</taxon>
        <taxon>campanulids</taxon>
        <taxon>Asterales</taxon>
        <taxon>Asteraceae</taxon>
        <taxon>Asteroideae</taxon>
        <taxon>Anthemideae</taxon>
        <taxon>Anthemidinae</taxon>
        <taxon>Tanacetum</taxon>
    </lineage>
</organism>
<proteinExistence type="predicted"/>
<feature type="region of interest" description="Disordered" evidence="1">
    <location>
        <begin position="103"/>
        <end position="126"/>
    </location>
</feature>
<dbReference type="EMBL" id="BKCJ011273391">
    <property type="protein sequence ID" value="GFD13566.1"/>
    <property type="molecule type" value="Genomic_DNA"/>
</dbReference>
<reference evidence="2" key="1">
    <citation type="journal article" date="2019" name="Sci. Rep.">
        <title>Draft genome of Tanacetum cinerariifolium, the natural source of mosquito coil.</title>
        <authorList>
            <person name="Yamashiro T."/>
            <person name="Shiraishi A."/>
            <person name="Satake H."/>
            <person name="Nakayama K."/>
        </authorList>
    </citation>
    <scope>NUCLEOTIDE SEQUENCE</scope>
</reference>
<evidence type="ECO:0000256" key="1">
    <source>
        <dbReference type="SAM" id="MobiDB-lite"/>
    </source>
</evidence>
<comment type="caution">
    <text evidence="2">The sequence shown here is derived from an EMBL/GenBank/DDBJ whole genome shotgun (WGS) entry which is preliminary data.</text>
</comment>
<dbReference type="AlphaFoldDB" id="A0A699TWV1"/>
<feature type="compositionally biased region" description="Basic residues" evidence="1">
    <location>
        <begin position="103"/>
        <end position="115"/>
    </location>
</feature>
<evidence type="ECO:0000313" key="2">
    <source>
        <dbReference type="EMBL" id="GFD13566.1"/>
    </source>
</evidence>
<sequence length="141" mass="15789">MLFVVLTKPFERAAWAIGPLKKANLLPVPVVVLMKIKQAFGVEVRLQQVEQHVVGFLYRYLRADDAQALHHAVHVGIDGQHGLAKVEEQHHAWCGWRVSGRRAGRAAHPPSHRRLQASGRRPVPRRRAWCGARAPSTPARA</sequence>